<evidence type="ECO:0000256" key="1">
    <source>
        <dbReference type="ARBA" id="ARBA00005591"/>
    </source>
</evidence>
<organism evidence="8 9">
    <name type="scientific">[Candida] railenensis</name>
    <dbReference type="NCBI Taxonomy" id="45579"/>
    <lineage>
        <taxon>Eukaryota</taxon>
        <taxon>Fungi</taxon>
        <taxon>Dikarya</taxon>
        <taxon>Ascomycota</taxon>
        <taxon>Saccharomycotina</taxon>
        <taxon>Pichiomycetes</taxon>
        <taxon>Debaryomycetaceae</taxon>
        <taxon>Kurtzmaniella</taxon>
    </lineage>
</organism>
<dbReference type="NCBIfam" id="TIGR00401">
    <property type="entry name" value="msrA"/>
    <property type="match status" value="1"/>
</dbReference>
<dbReference type="Gene3D" id="3.30.1060.10">
    <property type="entry name" value="Peptide methionine sulphoxide reductase MsrA"/>
    <property type="match status" value="1"/>
</dbReference>
<accession>A0A9P0QSY5</accession>
<dbReference type="GO" id="GO:0008113">
    <property type="term" value="F:peptide-methionine (S)-S-oxide reductase activity"/>
    <property type="evidence" value="ECO:0007669"/>
    <property type="project" value="UniProtKB-EC"/>
</dbReference>
<comment type="catalytic activity">
    <reaction evidence="6">
        <text>[thioredoxin]-disulfide + L-methionine + H2O = L-methionine (S)-S-oxide + [thioredoxin]-dithiol</text>
        <dbReference type="Rhea" id="RHEA:19993"/>
        <dbReference type="Rhea" id="RHEA-COMP:10698"/>
        <dbReference type="Rhea" id="RHEA-COMP:10700"/>
        <dbReference type="ChEBI" id="CHEBI:15377"/>
        <dbReference type="ChEBI" id="CHEBI:29950"/>
        <dbReference type="ChEBI" id="CHEBI:50058"/>
        <dbReference type="ChEBI" id="CHEBI:57844"/>
        <dbReference type="ChEBI" id="CHEBI:58772"/>
        <dbReference type="EC" id="1.8.4.11"/>
    </reaction>
</comment>
<protein>
    <recommendedName>
        <fullName evidence="2">peptide-methionine (S)-S-oxide reductase</fullName>
        <ecNumber evidence="2">1.8.4.11</ecNumber>
    </recommendedName>
    <alternativeName>
        <fullName evidence="4">Peptide-methionine (S)-S-oxide reductase</fullName>
    </alternativeName>
</protein>
<comment type="catalytic activity">
    <reaction evidence="5">
        <text>L-methionyl-[protein] + [thioredoxin]-disulfide + H2O = L-methionyl-(S)-S-oxide-[protein] + [thioredoxin]-dithiol</text>
        <dbReference type="Rhea" id="RHEA:14217"/>
        <dbReference type="Rhea" id="RHEA-COMP:10698"/>
        <dbReference type="Rhea" id="RHEA-COMP:10700"/>
        <dbReference type="Rhea" id="RHEA-COMP:12313"/>
        <dbReference type="Rhea" id="RHEA-COMP:12315"/>
        <dbReference type="ChEBI" id="CHEBI:15377"/>
        <dbReference type="ChEBI" id="CHEBI:16044"/>
        <dbReference type="ChEBI" id="CHEBI:29950"/>
        <dbReference type="ChEBI" id="CHEBI:44120"/>
        <dbReference type="ChEBI" id="CHEBI:50058"/>
        <dbReference type="EC" id="1.8.4.11"/>
    </reaction>
</comment>
<reference evidence="8" key="1">
    <citation type="submission" date="2022-03" db="EMBL/GenBank/DDBJ databases">
        <authorList>
            <person name="Legras J.-L."/>
            <person name="Devillers H."/>
            <person name="Grondin C."/>
        </authorList>
    </citation>
    <scope>NUCLEOTIDE SEQUENCE</scope>
    <source>
        <strain evidence="8">CLIB 1423</strain>
    </source>
</reference>
<dbReference type="AlphaFoldDB" id="A0A9P0QSY5"/>
<keyword evidence="3" id="KW-0560">Oxidoreductase</keyword>
<dbReference type="EMBL" id="CAKXYY010000016">
    <property type="protein sequence ID" value="CAH2354398.1"/>
    <property type="molecule type" value="Genomic_DNA"/>
</dbReference>
<dbReference type="Proteomes" id="UP000837801">
    <property type="component" value="Unassembled WGS sequence"/>
</dbReference>
<dbReference type="PANTHER" id="PTHR43774">
    <property type="entry name" value="PEPTIDE METHIONINE SULFOXIDE REDUCTASE"/>
    <property type="match status" value="1"/>
</dbReference>
<feature type="domain" description="Peptide methionine sulphoxide reductase MsrA" evidence="7">
    <location>
        <begin position="17"/>
        <end position="173"/>
    </location>
</feature>
<evidence type="ECO:0000256" key="6">
    <source>
        <dbReference type="ARBA" id="ARBA00048782"/>
    </source>
</evidence>
<dbReference type="HAMAP" id="MF_01401">
    <property type="entry name" value="MsrA"/>
    <property type="match status" value="1"/>
</dbReference>
<evidence type="ECO:0000256" key="4">
    <source>
        <dbReference type="ARBA" id="ARBA00030643"/>
    </source>
</evidence>
<evidence type="ECO:0000313" key="8">
    <source>
        <dbReference type="EMBL" id="CAH2354398.1"/>
    </source>
</evidence>
<keyword evidence="9" id="KW-1185">Reference proteome</keyword>
<dbReference type="Pfam" id="PF01625">
    <property type="entry name" value="PMSR"/>
    <property type="match status" value="1"/>
</dbReference>
<dbReference type="PANTHER" id="PTHR43774:SF1">
    <property type="entry name" value="PEPTIDE METHIONINE SULFOXIDE REDUCTASE MSRA 2"/>
    <property type="match status" value="1"/>
</dbReference>
<evidence type="ECO:0000259" key="7">
    <source>
        <dbReference type="Pfam" id="PF01625"/>
    </source>
</evidence>
<evidence type="ECO:0000256" key="5">
    <source>
        <dbReference type="ARBA" id="ARBA00047806"/>
    </source>
</evidence>
<sequence length="184" mass="20640">MSKVSPTLKVTSSSKLITLAAGCFWGVERALKKPFEGKGLVDIRVGYANGIASIGPVTYEKVCSGSTQFVEAVQISYEPEKLALVDLLEIFFRIHDPTQANGQGPDIGSQYISAIYTHSDEQTKVAQEIKEKMQKEWYPNHKIATVIEPIKIWYDAEAYHQQYLDKNPGGYECPTHFLRTKPKI</sequence>
<dbReference type="EC" id="1.8.4.11" evidence="2"/>
<dbReference type="FunFam" id="3.30.1060.10:FF:000006">
    <property type="entry name" value="Peptide methionine sulfoxide reductase"/>
    <property type="match status" value="1"/>
</dbReference>
<evidence type="ECO:0000313" key="9">
    <source>
        <dbReference type="Proteomes" id="UP000837801"/>
    </source>
</evidence>
<dbReference type="GO" id="GO:0034599">
    <property type="term" value="P:cellular response to oxidative stress"/>
    <property type="evidence" value="ECO:0007669"/>
    <property type="project" value="UniProtKB-ARBA"/>
</dbReference>
<dbReference type="InterPro" id="IPR036509">
    <property type="entry name" value="Met_Sox_Rdtase_MsrA_sf"/>
</dbReference>
<evidence type="ECO:0000256" key="2">
    <source>
        <dbReference type="ARBA" id="ARBA00012502"/>
    </source>
</evidence>
<dbReference type="SUPFAM" id="SSF55068">
    <property type="entry name" value="Peptide methionine sulfoxide reductase"/>
    <property type="match status" value="1"/>
</dbReference>
<proteinExistence type="inferred from homology"/>
<comment type="caution">
    <text evidence="8">The sequence shown here is derived from an EMBL/GenBank/DDBJ whole genome shotgun (WGS) entry which is preliminary data.</text>
</comment>
<name>A0A9P0QSY5_9ASCO</name>
<dbReference type="OrthoDB" id="77405at2759"/>
<comment type="similarity">
    <text evidence="1">Belongs to the MsrA Met sulfoxide reductase family.</text>
</comment>
<gene>
    <name evidence="8" type="ORF">CLIB1423_16S01794</name>
</gene>
<evidence type="ECO:0000256" key="3">
    <source>
        <dbReference type="ARBA" id="ARBA00023002"/>
    </source>
</evidence>
<dbReference type="InterPro" id="IPR002569">
    <property type="entry name" value="Met_Sox_Rdtase_MsrA_dom"/>
</dbReference>